<reference evidence="1" key="1">
    <citation type="submission" date="2022-10" db="EMBL/GenBank/DDBJ databases">
        <title>Complete Genome of Trichothecium roseum strain YXFP-22015, a Plant Pathogen Isolated from Citrus.</title>
        <authorList>
            <person name="Wang Y."/>
            <person name="Zhu L."/>
        </authorList>
    </citation>
    <scope>NUCLEOTIDE SEQUENCE</scope>
    <source>
        <strain evidence="1">YXFP-22015</strain>
    </source>
</reference>
<sequence length="575" mass="65757">MSPLPPDPYAILGVAKDAQIPEIRSAHRKLVLKCHPDKVQDPTLKAQKQDEFQKVQQAYEILSDDKERQKYDDMVRLAELRKQYQSKPNTSSPRATKFGGGEYEVRTAEPRSFKATQPPPPGVSKQYYSRSYEDNMYSRSPHSYPEPEIRTPRREQSYQEKTFKRESDREREREGREKEKDRERRRAKKEKEAEDARREEKERKKEAKRQRDKSRSKEVRSGTEEKIKSKATAESPYIETYDDEIPAPPRTEKKKGSKKHDDRRDRDHEPRDRSAHREEPSFFAESNKADFAKAYINKARGFSVSDMNPPAAPTPPPAGNTPFAPPPPGVGANAGAHGDEDIRRSSARPRRDSAEGPGVSRERSFHKPSREPVDIDEPVSMGTSPRHGSYTGNTPPRGVPTRHNTVPTSIPEHEAYNPRAMPIPHMSRAATFSNGYDNAEYSAKGRGRSRMFSQEPAEAESEDYDDTPRRRDTKDRKHRSSRKPRSPERSTTYYKVGKTGNSSKIPYEEEEYDGGYYQSRSGDSRRPGLYTRETTSYTTSYPNVKTSRSYGADDVSWSPGYNHSPDMRATAQPYA</sequence>
<organism evidence="1 2">
    <name type="scientific">Trichothecium roseum</name>
    <dbReference type="NCBI Taxonomy" id="47278"/>
    <lineage>
        <taxon>Eukaryota</taxon>
        <taxon>Fungi</taxon>
        <taxon>Dikarya</taxon>
        <taxon>Ascomycota</taxon>
        <taxon>Pezizomycotina</taxon>
        <taxon>Sordariomycetes</taxon>
        <taxon>Hypocreomycetidae</taxon>
        <taxon>Hypocreales</taxon>
        <taxon>Hypocreales incertae sedis</taxon>
        <taxon>Trichothecium</taxon>
    </lineage>
</organism>
<keyword evidence="2" id="KW-1185">Reference proteome</keyword>
<gene>
    <name evidence="1" type="ORF">N3K66_007992</name>
</gene>
<proteinExistence type="predicted"/>
<comment type="caution">
    <text evidence="1">The sequence shown here is derived from an EMBL/GenBank/DDBJ whole genome shotgun (WGS) entry which is preliminary data.</text>
</comment>
<dbReference type="EMBL" id="CM047947">
    <property type="protein sequence ID" value="KAI9896970.1"/>
    <property type="molecule type" value="Genomic_DNA"/>
</dbReference>
<evidence type="ECO:0000313" key="2">
    <source>
        <dbReference type="Proteomes" id="UP001163324"/>
    </source>
</evidence>
<protein>
    <submittedName>
        <fullName evidence="1">Uncharacterized protein</fullName>
    </submittedName>
</protein>
<accession>A0ACC0UTC4</accession>
<name>A0ACC0UTC4_9HYPO</name>
<evidence type="ECO:0000313" key="1">
    <source>
        <dbReference type="EMBL" id="KAI9896970.1"/>
    </source>
</evidence>
<dbReference type="Proteomes" id="UP001163324">
    <property type="component" value="Chromosome 8"/>
</dbReference>